<sequence>MSTVTQNGTELAALCSSNNNTQVSDDLALDVFQWSQGVQVGQYYNLQQVSLLGSLPPCDLRVILAPLDIQFNYETRGLPALFKYYEFPESFILERKHSVTQAFGTNEWNDGAMCSWLHFLCKNIHIDRTSSPGNPDKCEIVNVIPNTIALRQADYSWLRSGYLLKRVPRVSANTSINGSSSSSATVQPLPDLVTLICFGAPDSLKQRCNRLLRGQLWENFLSDPYALFTMVIEELFFQLDHSAWNLSDAFGTIEHRILTSVDRPGQAADHVDFVSLHTIAKAITYLNEGVDAMLLTLEDMAATYDEKMSQPATTSAINLKAEIRHRRGLFRSTRLRLQSLEKRMSNIINLSFNLVTQQDSRVVQRDSSVMKIIAVVTLFFLPSSTIATIFGTQFFNFGDFGNGTPEFKVSSYFWIFWLVSICTTGAAFVVWWFYYRRIKRVIQKRDVARQSGV</sequence>
<evidence type="ECO:0000256" key="1">
    <source>
        <dbReference type="ARBA" id="ARBA00004141"/>
    </source>
</evidence>
<organism evidence="6 7">
    <name type="scientific">Lophium mytilinum</name>
    <dbReference type="NCBI Taxonomy" id="390894"/>
    <lineage>
        <taxon>Eukaryota</taxon>
        <taxon>Fungi</taxon>
        <taxon>Dikarya</taxon>
        <taxon>Ascomycota</taxon>
        <taxon>Pezizomycotina</taxon>
        <taxon>Dothideomycetes</taxon>
        <taxon>Pleosporomycetidae</taxon>
        <taxon>Mytilinidiales</taxon>
        <taxon>Mytilinidiaceae</taxon>
        <taxon>Lophium</taxon>
    </lineage>
</organism>
<dbReference type="GO" id="GO:0046873">
    <property type="term" value="F:metal ion transmembrane transporter activity"/>
    <property type="evidence" value="ECO:0007669"/>
    <property type="project" value="InterPro"/>
</dbReference>
<dbReference type="EMBL" id="MU004193">
    <property type="protein sequence ID" value="KAF2492944.1"/>
    <property type="molecule type" value="Genomic_DNA"/>
</dbReference>
<dbReference type="AlphaFoldDB" id="A0A6A6QLH2"/>
<evidence type="ECO:0008006" key="8">
    <source>
        <dbReference type="Google" id="ProtNLM"/>
    </source>
</evidence>
<protein>
    <recommendedName>
        <fullName evidence="8">Cora-domain-containing protein</fullName>
    </recommendedName>
</protein>
<keyword evidence="7" id="KW-1185">Reference proteome</keyword>
<accession>A0A6A6QLH2</accession>
<dbReference type="SUPFAM" id="SSF144083">
    <property type="entry name" value="Magnesium transport protein CorA, transmembrane region"/>
    <property type="match status" value="1"/>
</dbReference>
<keyword evidence="4 5" id="KW-0472">Membrane</keyword>
<dbReference type="OrthoDB" id="1046782at2759"/>
<evidence type="ECO:0000256" key="2">
    <source>
        <dbReference type="ARBA" id="ARBA00022692"/>
    </source>
</evidence>
<evidence type="ECO:0000313" key="7">
    <source>
        <dbReference type="Proteomes" id="UP000799750"/>
    </source>
</evidence>
<dbReference type="Gene3D" id="1.20.58.340">
    <property type="entry name" value="Magnesium transport protein CorA, transmembrane region"/>
    <property type="match status" value="1"/>
</dbReference>
<feature type="transmembrane region" description="Helical" evidence="5">
    <location>
        <begin position="412"/>
        <end position="435"/>
    </location>
</feature>
<dbReference type="Proteomes" id="UP000799750">
    <property type="component" value="Unassembled WGS sequence"/>
</dbReference>
<comment type="subcellular location">
    <subcellularLocation>
        <location evidence="1">Membrane</location>
        <topology evidence="1">Multi-pass membrane protein</topology>
    </subcellularLocation>
</comment>
<gene>
    <name evidence="6" type="ORF">BU16DRAFT_529200</name>
</gene>
<keyword evidence="2 5" id="KW-0812">Transmembrane</keyword>
<evidence type="ECO:0000313" key="6">
    <source>
        <dbReference type="EMBL" id="KAF2492944.1"/>
    </source>
</evidence>
<keyword evidence="3 5" id="KW-1133">Transmembrane helix</keyword>
<dbReference type="InterPro" id="IPR045863">
    <property type="entry name" value="CorA_TM1_TM2"/>
</dbReference>
<evidence type="ECO:0000256" key="3">
    <source>
        <dbReference type="ARBA" id="ARBA00022989"/>
    </source>
</evidence>
<dbReference type="Pfam" id="PF01544">
    <property type="entry name" value="CorA"/>
    <property type="match status" value="1"/>
</dbReference>
<feature type="transmembrane region" description="Helical" evidence="5">
    <location>
        <begin position="372"/>
        <end position="392"/>
    </location>
</feature>
<name>A0A6A6QLH2_9PEZI</name>
<reference evidence="6" key="1">
    <citation type="journal article" date="2020" name="Stud. Mycol.">
        <title>101 Dothideomycetes genomes: a test case for predicting lifestyles and emergence of pathogens.</title>
        <authorList>
            <person name="Haridas S."/>
            <person name="Albert R."/>
            <person name="Binder M."/>
            <person name="Bloem J."/>
            <person name="Labutti K."/>
            <person name="Salamov A."/>
            <person name="Andreopoulos B."/>
            <person name="Baker S."/>
            <person name="Barry K."/>
            <person name="Bills G."/>
            <person name="Bluhm B."/>
            <person name="Cannon C."/>
            <person name="Castanera R."/>
            <person name="Culley D."/>
            <person name="Daum C."/>
            <person name="Ezra D."/>
            <person name="Gonzalez J."/>
            <person name="Henrissat B."/>
            <person name="Kuo A."/>
            <person name="Liang C."/>
            <person name="Lipzen A."/>
            <person name="Lutzoni F."/>
            <person name="Magnuson J."/>
            <person name="Mondo S."/>
            <person name="Nolan M."/>
            <person name="Ohm R."/>
            <person name="Pangilinan J."/>
            <person name="Park H.-J."/>
            <person name="Ramirez L."/>
            <person name="Alfaro M."/>
            <person name="Sun H."/>
            <person name="Tritt A."/>
            <person name="Yoshinaga Y."/>
            <person name="Zwiers L.-H."/>
            <person name="Turgeon B."/>
            <person name="Goodwin S."/>
            <person name="Spatafora J."/>
            <person name="Crous P."/>
            <person name="Grigoriev I."/>
        </authorList>
    </citation>
    <scope>NUCLEOTIDE SEQUENCE</scope>
    <source>
        <strain evidence="6">CBS 269.34</strain>
    </source>
</reference>
<dbReference type="GO" id="GO:0016020">
    <property type="term" value="C:membrane"/>
    <property type="evidence" value="ECO:0007669"/>
    <property type="project" value="UniProtKB-SubCell"/>
</dbReference>
<dbReference type="InterPro" id="IPR002523">
    <property type="entry name" value="MgTranspt_CorA/ZnTranspt_ZntB"/>
</dbReference>
<evidence type="ECO:0000256" key="5">
    <source>
        <dbReference type="SAM" id="Phobius"/>
    </source>
</evidence>
<evidence type="ECO:0000256" key="4">
    <source>
        <dbReference type="ARBA" id="ARBA00023136"/>
    </source>
</evidence>
<proteinExistence type="predicted"/>